<dbReference type="InterPro" id="IPR001207">
    <property type="entry name" value="Transposase_mutator"/>
</dbReference>
<gene>
    <name evidence="9" type="ORF">FAK_09350</name>
</gene>
<dbReference type="PRINTS" id="PR00038">
    <property type="entry name" value="HTHLUXR"/>
</dbReference>
<dbReference type="EMBL" id="AP028679">
    <property type="protein sequence ID" value="BEQ13869.1"/>
    <property type="molecule type" value="Genomic_DNA"/>
</dbReference>
<keyword evidence="3" id="KW-0815">Transposition</keyword>
<dbReference type="PANTHER" id="PTHR44688:SF16">
    <property type="entry name" value="DNA-BINDING TRANSCRIPTIONAL ACTIVATOR DEVR_DOSR"/>
    <property type="match status" value="1"/>
</dbReference>
<name>A0AAU9EKZ9_9BACT</name>
<dbReference type="GO" id="GO:0004803">
    <property type="term" value="F:transposase activity"/>
    <property type="evidence" value="ECO:0007669"/>
    <property type="project" value="InterPro"/>
</dbReference>
<dbReference type="CDD" id="cd06170">
    <property type="entry name" value="LuxR_C_like"/>
    <property type="match status" value="1"/>
</dbReference>
<evidence type="ECO:0000259" key="8">
    <source>
        <dbReference type="PROSITE" id="PS50043"/>
    </source>
</evidence>
<evidence type="ECO:0000256" key="5">
    <source>
        <dbReference type="ARBA" id="ARBA00023125"/>
    </source>
</evidence>
<keyword evidence="6" id="KW-0804">Transcription</keyword>
<keyword evidence="10" id="KW-1185">Reference proteome</keyword>
<dbReference type="GO" id="GO:0006313">
    <property type="term" value="P:DNA transposition"/>
    <property type="evidence" value="ECO:0007669"/>
    <property type="project" value="InterPro"/>
</dbReference>
<sequence>MYARGMTVREIQGHLKDVYAVDVSPDLISEATGAVMEEVREWQTHRLLVPRLQGLLESGLDQNQQKVVRLLISQLKHITSSFTQRLNSPKFSLTPREIQVAMMIREGLATQEIAEVLNVSGDTVATYRNNIRRKIGILGHKVSLSARLSEL</sequence>
<dbReference type="GO" id="GO:0006355">
    <property type="term" value="P:regulation of DNA-templated transcription"/>
    <property type="evidence" value="ECO:0007669"/>
    <property type="project" value="InterPro"/>
</dbReference>
<comment type="similarity">
    <text evidence="2">Belongs to the transposase mutator family.</text>
</comment>
<evidence type="ECO:0000256" key="6">
    <source>
        <dbReference type="ARBA" id="ARBA00023163"/>
    </source>
</evidence>
<dbReference type="SUPFAM" id="SSF46894">
    <property type="entry name" value="C-terminal effector domain of the bipartite response regulators"/>
    <property type="match status" value="1"/>
</dbReference>
<keyword evidence="4" id="KW-0805">Transcription regulation</keyword>
<evidence type="ECO:0000256" key="4">
    <source>
        <dbReference type="ARBA" id="ARBA00023015"/>
    </source>
</evidence>
<dbReference type="InterPro" id="IPR036388">
    <property type="entry name" value="WH-like_DNA-bd_sf"/>
</dbReference>
<reference evidence="10" key="1">
    <citation type="journal article" date="2023" name="Arch. Microbiol.">
        <title>Desulfoferula mesophilus gen. nov. sp. nov., a mesophilic sulfate-reducing bacterium isolated from a brackish lake sediment.</title>
        <authorList>
            <person name="Watanabe T."/>
            <person name="Yabe T."/>
            <person name="Tsuji J.M."/>
            <person name="Fukui M."/>
        </authorList>
    </citation>
    <scope>NUCLEOTIDE SEQUENCE [LARGE SCALE GENOMIC DNA]</scope>
    <source>
        <strain evidence="10">12FAK</strain>
    </source>
</reference>
<dbReference type="InterPro" id="IPR000792">
    <property type="entry name" value="Tscrpt_reg_LuxR_C"/>
</dbReference>
<accession>A0AAU9EKZ9</accession>
<keyword evidence="5" id="KW-0238">DNA-binding</keyword>
<dbReference type="PROSITE" id="PS50043">
    <property type="entry name" value="HTH_LUXR_2"/>
    <property type="match status" value="1"/>
</dbReference>
<evidence type="ECO:0000313" key="9">
    <source>
        <dbReference type="EMBL" id="BEQ13869.1"/>
    </source>
</evidence>
<dbReference type="PROSITE" id="PS00622">
    <property type="entry name" value="HTH_LUXR_1"/>
    <property type="match status" value="1"/>
</dbReference>
<feature type="domain" description="HTH luxR-type" evidence="8">
    <location>
        <begin position="86"/>
        <end position="151"/>
    </location>
</feature>
<evidence type="ECO:0000256" key="2">
    <source>
        <dbReference type="ARBA" id="ARBA00010961"/>
    </source>
</evidence>
<organism evidence="9 10">
    <name type="scientific">Desulfoferula mesophila</name>
    <dbReference type="NCBI Taxonomy" id="3058419"/>
    <lineage>
        <taxon>Bacteria</taxon>
        <taxon>Pseudomonadati</taxon>
        <taxon>Thermodesulfobacteriota</taxon>
        <taxon>Desulfarculia</taxon>
        <taxon>Desulfarculales</taxon>
        <taxon>Desulfarculaceae</taxon>
        <taxon>Desulfoferula</taxon>
    </lineage>
</organism>
<dbReference type="Pfam" id="PF00872">
    <property type="entry name" value="Transposase_mut"/>
    <property type="match status" value="1"/>
</dbReference>
<evidence type="ECO:0000256" key="7">
    <source>
        <dbReference type="ARBA" id="ARBA00023172"/>
    </source>
</evidence>
<dbReference type="SMART" id="SM00421">
    <property type="entry name" value="HTH_LUXR"/>
    <property type="match status" value="1"/>
</dbReference>
<dbReference type="AlphaFoldDB" id="A0AAU9EKZ9"/>
<dbReference type="Pfam" id="PF00196">
    <property type="entry name" value="GerE"/>
    <property type="match status" value="1"/>
</dbReference>
<dbReference type="Gene3D" id="1.10.10.10">
    <property type="entry name" value="Winged helix-like DNA-binding domain superfamily/Winged helix DNA-binding domain"/>
    <property type="match status" value="1"/>
</dbReference>
<evidence type="ECO:0000313" key="10">
    <source>
        <dbReference type="Proteomes" id="UP001366166"/>
    </source>
</evidence>
<evidence type="ECO:0000256" key="3">
    <source>
        <dbReference type="ARBA" id="ARBA00022578"/>
    </source>
</evidence>
<protein>
    <recommendedName>
        <fullName evidence="8">HTH luxR-type domain-containing protein</fullName>
    </recommendedName>
</protein>
<proteinExistence type="inferred from homology"/>
<dbReference type="PANTHER" id="PTHR44688">
    <property type="entry name" value="DNA-BINDING TRANSCRIPTIONAL ACTIVATOR DEVR_DOSR"/>
    <property type="match status" value="1"/>
</dbReference>
<dbReference type="InterPro" id="IPR016032">
    <property type="entry name" value="Sig_transdc_resp-reg_C-effctor"/>
</dbReference>
<dbReference type="KEGG" id="dmp:FAK_09350"/>
<dbReference type="GO" id="GO:0003677">
    <property type="term" value="F:DNA binding"/>
    <property type="evidence" value="ECO:0007669"/>
    <property type="project" value="UniProtKB-KW"/>
</dbReference>
<dbReference type="Proteomes" id="UP001366166">
    <property type="component" value="Chromosome"/>
</dbReference>
<comment type="function">
    <text evidence="1">Required for the transposition of the insertion element.</text>
</comment>
<keyword evidence="7" id="KW-0233">DNA recombination</keyword>
<evidence type="ECO:0000256" key="1">
    <source>
        <dbReference type="ARBA" id="ARBA00002190"/>
    </source>
</evidence>